<proteinExistence type="predicted"/>
<name>A0A3G4ZMW8_9VIRU</name>
<sequence length="150" mass="17354">MSNSNSATSWVLEHEYTNFAWGYTHNYTLLFSDGRMARYSKKPNTQDLSFNDVLGNVEFYQNFTVKDDLSFVTNFTDYVQQNGVTLSESVHTSCDAGDNKFKLHVNNSTYEFYCCGDFTREPVASDDIKQIAKNIETLFVKQENLLRNYK</sequence>
<accession>A0A3G4ZMW8</accession>
<organism evidence="1">
    <name type="scientific">Terrestrivirus sp</name>
    <dbReference type="NCBI Taxonomy" id="2487775"/>
    <lineage>
        <taxon>Viruses</taxon>
        <taxon>Varidnaviria</taxon>
        <taxon>Bamfordvirae</taxon>
        <taxon>Nucleocytoviricota</taxon>
        <taxon>Megaviricetes</taxon>
        <taxon>Imitervirales</taxon>
        <taxon>Mimiviridae</taxon>
        <taxon>Klosneuvirinae</taxon>
    </lineage>
</organism>
<evidence type="ECO:0000313" key="1">
    <source>
        <dbReference type="EMBL" id="AYV76202.1"/>
    </source>
</evidence>
<protein>
    <submittedName>
        <fullName evidence="1">Uncharacterized protein</fullName>
    </submittedName>
</protein>
<dbReference type="EMBL" id="MK071983">
    <property type="protein sequence ID" value="AYV76202.1"/>
    <property type="molecule type" value="Genomic_DNA"/>
</dbReference>
<gene>
    <name evidence="1" type="ORF">Terrestrivirus5_24</name>
</gene>
<reference evidence="1" key="1">
    <citation type="submission" date="2018-10" db="EMBL/GenBank/DDBJ databases">
        <title>Hidden diversity of soil giant viruses.</title>
        <authorList>
            <person name="Schulz F."/>
            <person name="Alteio L."/>
            <person name="Goudeau D."/>
            <person name="Ryan E.M."/>
            <person name="Malmstrom R.R."/>
            <person name="Blanchard J."/>
            <person name="Woyke T."/>
        </authorList>
    </citation>
    <scope>NUCLEOTIDE SEQUENCE</scope>
    <source>
        <strain evidence="1">TEV1</strain>
    </source>
</reference>